<dbReference type="InterPro" id="IPR004926">
    <property type="entry name" value="LEA_3a"/>
</dbReference>
<proteinExistence type="predicted"/>
<dbReference type="PANTHER" id="PTHR33509">
    <property type="entry name" value="LATE EMBRYOGENIS ABUNDANT PROTEIN 2-RELATED"/>
    <property type="match status" value="1"/>
</dbReference>
<evidence type="ECO:0000313" key="3">
    <source>
        <dbReference type="Proteomes" id="UP001497516"/>
    </source>
</evidence>
<evidence type="ECO:0000256" key="1">
    <source>
        <dbReference type="SAM" id="MobiDB-lite"/>
    </source>
</evidence>
<dbReference type="AlphaFoldDB" id="A0AAV2CZJ9"/>
<dbReference type="EMBL" id="OZ034814">
    <property type="protein sequence ID" value="CAL1362097.1"/>
    <property type="molecule type" value="Genomic_DNA"/>
</dbReference>
<gene>
    <name evidence="2" type="ORF">LTRI10_LOCUS9303</name>
</gene>
<dbReference type="Pfam" id="PF03242">
    <property type="entry name" value="LEA_3a"/>
    <property type="match status" value="1"/>
</dbReference>
<dbReference type="PANTHER" id="PTHR33509:SF5">
    <property type="entry name" value="PROTEIN SENESCENCE-ASSOCIATED GENE 21, MITOCHONDRIAL"/>
    <property type="match status" value="1"/>
</dbReference>
<sequence>MARSISSAKLLSAAVTRAITNGRGFSTAAAASAGKATPGNGGGSAVTAATSGMVKRTGEATNKVVSTSWVPDPRTGFYRPENVAEEIDAAELRALLLKKH</sequence>
<keyword evidence="3" id="KW-1185">Reference proteome</keyword>
<feature type="region of interest" description="Disordered" evidence="1">
    <location>
        <begin position="27"/>
        <end position="78"/>
    </location>
</feature>
<evidence type="ECO:0000313" key="2">
    <source>
        <dbReference type="EMBL" id="CAL1362097.1"/>
    </source>
</evidence>
<accession>A0AAV2CZJ9</accession>
<feature type="compositionally biased region" description="Polar residues" evidence="1">
    <location>
        <begin position="59"/>
        <end position="69"/>
    </location>
</feature>
<protein>
    <submittedName>
        <fullName evidence="2">Uncharacterized protein</fullName>
    </submittedName>
</protein>
<feature type="compositionally biased region" description="Low complexity" evidence="1">
    <location>
        <begin position="27"/>
        <end position="37"/>
    </location>
</feature>
<organism evidence="2 3">
    <name type="scientific">Linum trigynum</name>
    <dbReference type="NCBI Taxonomy" id="586398"/>
    <lineage>
        <taxon>Eukaryota</taxon>
        <taxon>Viridiplantae</taxon>
        <taxon>Streptophyta</taxon>
        <taxon>Embryophyta</taxon>
        <taxon>Tracheophyta</taxon>
        <taxon>Spermatophyta</taxon>
        <taxon>Magnoliopsida</taxon>
        <taxon>eudicotyledons</taxon>
        <taxon>Gunneridae</taxon>
        <taxon>Pentapetalae</taxon>
        <taxon>rosids</taxon>
        <taxon>fabids</taxon>
        <taxon>Malpighiales</taxon>
        <taxon>Linaceae</taxon>
        <taxon>Linum</taxon>
    </lineage>
</organism>
<dbReference type="GO" id="GO:0006950">
    <property type="term" value="P:response to stress"/>
    <property type="evidence" value="ECO:0007669"/>
    <property type="project" value="TreeGrafter"/>
</dbReference>
<dbReference type="Proteomes" id="UP001497516">
    <property type="component" value="Chromosome 10"/>
</dbReference>
<reference evidence="2 3" key="1">
    <citation type="submission" date="2024-04" db="EMBL/GenBank/DDBJ databases">
        <authorList>
            <person name="Fracassetti M."/>
        </authorList>
    </citation>
    <scope>NUCLEOTIDE SEQUENCE [LARGE SCALE GENOMIC DNA]</scope>
</reference>
<dbReference type="GO" id="GO:0005739">
    <property type="term" value="C:mitochondrion"/>
    <property type="evidence" value="ECO:0007669"/>
    <property type="project" value="TreeGrafter"/>
</dbReference>
<name>A0AAV2CZJ9_9ROSI</name>